<evidence type="ECO:0000313" key="2">
    <source>
        <dbReference type="EMBL" id="CAJ0947639.1"/>
    </source>
</evidence>
<proteinExistence type="predicted"/>
<dbReference type="PANTHER" id="PTHR21301">
    <property type="entry name" value="REVERSE TRANSCRIPTASE"/>
    <property type="match status" value="1"/>
</dbReference>
<accession>A0ABN9LU18</accession>
<keyword evidence="3" id="KW-1185">Reference proteome</keyword>
<comment type="caution">
    <text evidence="2">The sequence shown here is derived from an EMBL/GenBank/DDBJ whole genome shotgun (WGS) entry which is preliminary data.</text>
</comment>
<protein>
    <recommendedName>
        <fullName evidence="1">Reverse transcriptase domain-containing protein</fullName>
    </recommendedName>
</protein>
<gene>
    <name evidence="2" type="ORF">RIMI_LOCUS11765933</name>
</gene>
<evidence type="ECO:0000313" key="3">
    <source>
        <dbReference type="Proteomes" id="UP001176940"/>
    </source>
</evidence>
<sequence length="795" mass="90520">MSSETFSFNAIESAEILSKVTAPSDFLQIPTKELKNRDLERESRRAVNLELHIITIAEYLRVQRIPRGLRVPLQPTFFREDKDYCTKFEHILNKCSADLMTLRVLSHSAIFIATTNLDTVNAQISAIESQLTSTIAPGGVPGTQDQKSRIITATQIRTREKEEIEISEGHRGLFTKPGLPGTTAVVKKANEAGGQCRRGTQKPDDNTLAGKDLPLVVNISSKNLNTHQLAVLQKGLSFCPMYKFNCFELSMDLQRFYCNLRLRVHFSEQPPALGPSRRDTTLLELQELGLRTPSSYMPPRASPPVETFVSLVERDIHILTREMDRGKFHFRTNLSHSERLSLEQLSSDKSLIIKPADKGGATVVMDRTDYLEEVFRQLGDTMVYKIIPHNPLNQLVQKIKPIVDFHFQAGTIDNKMRDFLIKRDPITPIFYVLPKIHKRLNKPPGRPIISFTDSVLSPLSMVLEKILTPLVKTTRSFLLDTNHFINVISSLGPISPTSLLMTWDVNSLYTSIVHEKGLAATDRVLSENGVDTKIRHLCADLLGLVLRENYFMFQDTFYAQQQGTAMGANVAPPYTISYMAAFENDFVYNHPLFIAHCRVWRRYIDDVFCIWDGPVESLLPFDQYINNIWPELKFSIQYDTHRISFLDTLIYKGRGDTLAIDLFTKPTDRNCLLHFTSCHPPAIKNSIPKSQFHRVDRIVSDENIKKVRLTEMEQKFTDRGYPQGVLTEAKRGLTSRKPKDNQKRIPFVTTFHPFSGLVQSTIRRHWNILAKSYPKRPGIQSTVPVMFQSGKESQG</sequence>
<dbReference type="EMBL" id="CAUEEQ010027049">
    <property type="protein sequence ID" value="CAJ0947639.1"/>
    <property type="molecule type" value="Genomic_DNA"/>
</dbReference>
<feature type="domain" description="Reverse transcriptase" evidence="1">
    <location>
        <begin position="414"/>
        <end position="662"/>
    </location>
</feature>
<dbReference type="PROSITE" id="PS50878">
    <property type="entry name" value="RT_POL"/>
    <property type="match status" value="1"/>
</dbReference>
<name>A0ABN9LU18_9NEOB</name>
<reference evidence="2" key="1">
    <citation type="submission" date="2023-07" db="EMBL/GenBank/DDBJ databases">
        <authorList>
            <person name="Stuckert A."/>
        </authorList>
    </citation>
    <scope>NUCLEOTIDE SEQUENCE</scope>
</reference>
<organism evidence="2 3">
    <name type="scientific">Ranitomeya imitator</name>
    <name type="common">mimic poison frog</name>
    <dbReference type="NCBI Taxonomy" id="111125"/>
    <lineage>
        <taxon>Eukaryota</taxon>
        <taxon>Metazoa</taxon>
        <taxon>Chordata</taxon>
        <taxon>Craniata</taxon>
        <taxon>Vertebrata</taxon>
        <taxon>Euteleostomi</taxon>
        <taxon>Amphibia</taxon>
        <taxon>Batrachia</taxon>
        <taxon>Anura</taxon>
        <taxon>Neobatrachia</taxon>
        <taxon>Hyloidea</taxon>
        <taxon>Dendrobatidae</taxon>
        <taxon>Dendrobatinae</taxon>
        <taxon>Ranitomeya</taxon>
    </lineage>
</organism>
<dbReference type="Proteomes" id="UP001176940">
    <property type="component" value="Unassembled WGS sequence"/>
</dbReference>
<dbReference type="InterPro" id="IPR000477">
    <property type="entry name" value="RT_dom"/>
</dbReference>
<dbReference type="Pfam" id="PF26215">
    <property type="entry name" value="HTH_animal"/>
    <property type="match status" value="1"/>
</dbReference>
<evidence type="ECO:0000259" key="1">
    <source>
        <dbReference type="PROSITE" id="PS50878"/>
    </source>
</evidence>
<dbReference type="PANTHER" id="PTHR21301:SF12">
    <property type="match status" value="1"/>
</dbReference>
<dbReference type="InterPro" id="IPR058912">
    <property type="entry name" value="HTH_animal"/>
</dbReference>